<feature type="transmembrane region" description="Helical" evidence="13">
    <location>
        <begin position="314"/>
        <end position="343"/>
    </location>
</feature>
<name>A0AAW2LAQ7_9LAMI</name>
<keyword evidence="4" id="KW-0138">CF(0)</keyword>
<feature type="transmembrane region" description="Helical" evidence="13">
    <location>
        <begin position="223"/>
        <end position="248"/>
    </location>
</feature>
<dbReference type="AlphaFoldDB" id="A0AAW2LAQ7"/>
<evidence type="ECO:0000256" key="7">
    <source>
        <dbReference type="ARBA" id="ARBA00022989"/>
    </source>
</evidence>
<evidence type="ECO:0000256" key="1">
    <source>
        <dbReference type="ARBA" id="ARBA00004141"/>
    </source>
</evidence>
<evidence type="ECO:0000256" key="12">
    <source>
        <dbReference type="SAM" id="MobiDB-lite"/>
    </source>
</evidence>
<dbReference type="PANTHER" id="PTHR11410:SF0">
    <property type="entry name" value="ATP SYNTHASE SUBUNIT A"/>
    <property type="match status" value="1"/>
</dbReference>
<keyword evidence="3" id="KW-0813">Transport</keyword>
<evidence type="ECO:0000313" key="14">
    <source>
        <dbReference type="EMBL" id="KAL0315248.1"/>
    </source>
</evidence>
<reference evidence="14" key="2">
    <citation type="journal article" date="2024" name="Plant">
        <title>Genomic evolution and insights into agronomic trait innovations of Sesamum species.</title>
        <authorList>
            <person name="Miao H."/>
            <person name="Wang L."/>
            <person name="Qu L."/>
            <person name="Liu H."/>
            <person name="Sun Y."/>
            <person name="Le M."/>
            <person name="Wang Q."/>
            <person name="Wei S."/>
            <person name="Zheng Y."/>
            <person name="Lin W."/>
            <person name="Duan Y."/>
            <person name="Cao H."/>
            <person name="Xiong S."/>
            <person name="Wang X."/>
            <person name="Wei L."/>
            <person name="Li C."/>
            <person name="Ma Q."/>
            <person name="Ju M."/>
            <person name="Zhao R."/>
            <person name="Li G."/>
            <person name="Mu C."/>
            <person name="Tian Q."/>
            <person name="Mei H."/>
            <person name="Zhang T."/>
            <person name="Gao T."/>
            <person name="Zhang H."/>
        </authorList>
    </citation>
    <scope>NUCLEOTIDE SEQUENCE</scope>
    <source>
        <strain evidence="14">KEN8</strain>
    </source>
</reference>
<organism evidence="14">
    <name type="scientific">Sesamum calycinum</name>
    <dbReference type="NCBI Taxonomy" id="2727403"/>
    <lineage>
        <taxon>Eukaryota</taxon>
        <taxon>Viridiplantae</taxon>
        <taxon>Streptophyta</taxon>
        <taxon>Embryophyta</taxon>
        <taxon>Tracheophyta</taxon>
        <taxon>Spermatophyta</taxon>
        <taxon>Magnoliopsida</taxon>
        <taxon>eudicotyledons</taxon>
        <taxon>Gunneridae</taxon>
        <taxon>Pentapetalae</taxon>
        <taxon>asterids</taxon>
        <taxon>lamiids</taxon>
        <taxon>Lamiales</taxon>
        <taxon>Pedaliaceae</taxon>
        <taxon>Sesamum</taxon>
    </lineage>
</organism>
<evidence type="ECO:0000256" key="5">
    <source>
        <dbReference type="ARBA" id="ARBA00022692"/>
    </source>
</evidence>
<feature type="non-terminal residue" evidence="14">
    <location>
        <position position="1"/>
    </location>
</feature>
<keyword evidence="7 13" id="KW-1133">Transmembrane helix</keyword>
<comment type="subcellular location">
    <subcellularLocation>
        <location evidence="1">Membrane</location>
        <topology evidence="1">Multi-pass membrane protein</topology>
    </subcellularLocation>
</comment>
<reference evidence="14" key="1">
    <citation type="submission" date="2020-06" db="EMBL/GenBank/DDBJ databases">
        <authorList>
            <person name="Li T."/>
            <person name="Hu X."/>
            <person name="Zhang T."/>
            <person name="Song X."/>
            <person name="Zhang H."/>
            <person name="Dai N."/>
            <person name="Sheng W."/>
            <person name="Hou X."/>
            <person name="Wei L."/>
        </authorList>
    </citation>
    <scope>NUCLEOTIDE SEQUENCE</scope>
    <source>
        <strain evidence="14">KEN8</strain>
        <tissue evidence="14">Leaf</tissue>
    </source>
</reference>
<evidence type="ECO:0000256" key="13">
    <source>
        <dbReference type="SAM" id="Phobius"/>
    </source>
</evidence>
<comment type="caution">
    <text evidence="14">The sequence shown here is derived from an EMBL/GenBank/DDBJ whole genome shotgun (WGS) entry which is preliminary data.</text>
</comment>
<keyword evidence="10" id="KW-0066">ATP synthesis</keyword>
<keyword evidence="8" id="KW-0406">Ion transport</keyword>
<keyword evidence="6" id="KW-0375">Hydrogen ion transport</keyword>
<comment type="similarity">
    <text evidence="2">Belongs to the ATPase A chain family.</text>
</comment>
<evidence type="ECO:0000256" key="6">
    <source>
        <dbReference type="ARBA" id="ARBA00022781"/>
    </source>
</evidence>
<dbReference type="GO" id="GO:0046933">
    <property type="term" value="F:proton-transporting ATP synthase activity, rotational mechanism"/>
    <property type="evidence" value="ECO:0007669"/>
    <property type="project" value="TreeGrafter"/>
</dbReference>
<dbReference type="Pfam" id="PF00119">
    <property type="entry name" value="ATP-synt_A"/>
    <property type="match status" value="1"/>
</dbReference>
<evidence type="ECO:0000256" key="4">
    <source>
        <dbReference type="ARBA" id="ARBA00022547"/>
    </source>
</evidence>
<evidence type="ECO:0000256" key="3">
    <source>
        <dbReference type="ARBA" id="ARBA00022448"/>
    </source>
</evidence>
<protein>
    <recommendedName>
        <fullName evidence="11">F-ATPase protein 6</fullName>
    </recommendedName>
</protein>
<dbReference type="PANTHER" id="PTHR11410">
    <property type="entry name" value="ATP SYNTHASE SUBUNIT A"/>
    <property type="match status" value="1"/>
</dbReference>
<accession>A0AAW2LAQ7</accession>
<dbReference type="EMBL" id="JACGWM010000064">
    <property type="protein sequence ID" value="KAL0315248.1"/>
    <property type="molecule type" value="Genomic_DNA"/>
</dbReference>
<sequence>ERGGAKKGNSTLLCFWAPRAGRGRVIQLAARADREREDGKYALPVAAVSFSFFFRTGEEREEDALRERVRYLDLVRERRNLNCNTAPSENNTAITDSNQQSPSTPGSSHDIYIYEDHPGLNLDSERVVELQAEIGEKFREAVKSAGDERLFSKPEDYIAAIEQLHGESESIEFLQSLSDDLVKNGANGETYKEGIQMWIDLMMSSPLDQFSILPLIPMKIGDLYFSFTNPSLFMLLTLSLVLLFLYFVTKKGGGNSVPNAWQSLVELIYDFVPNLVNEQIGGLSGNVKQKFFPCISVTFTFSLFRNLQGDPGPLFIVLALTGLELVLVGPVGGVPALALVPVLSRMPASILERMTWFHVATLSSPSDPALCLCC</sequence>
<feature type="compositionally biased region" description="Polar residues" evidence="12">
    <location>
        <begin position="83"/>
        <end position="107"/>
    </location>
</feature>
<gene>
    <name evidence="14" type="ORF">Scaly_2873800</name>
</gene>
<evidence type="ECO:0000256" key="11">
    <source>
        <dbReference type="ARBA" id="ARBA00032954"/>
    </source>
</evidence>
<dbReference type="GO" id="GO:0045259">
    <property type="term" value="C:proton-transporting ATP synthase complex"/>
    <property type="evidence" value="ECO:0007669"/>
    <property type="project" value="UniProtKB-KW"/>
</dbReference>
<evidence type="ECO:0000256" key="2">
    <source>
        <dbReference type="ARBA" id="ARBA00006810"/>
    </source>
</evidence>
<keyword evidence="9 13" id="KW-0472">Membrane</keyword>
<dbReference type="InterPro" id="IPR000568">
    <property type="entry name" value="ATP_synth_F0_asu"/>
</dbReference>
<dbReference type="InterPro" id="IPR045083">
    <property type="entry name" value="ATP_synth_F0_asu_bact/mt"/>
</dbReference>
<feature type="region of interest" description="Disordered" evidence="12">
    <location>
        <begin position="83"/>
        <end position="108"/>
    </location>
</feature>
<evidence type="ECO:0000256" key="8">
    <source>
        <dbReference type="ARBA" id="ARBA00023065"/>
    </source>
</evidence>
<proteinExistence type="inferred from homology"/>
<evidence type="ECO:0000256" key="10">
    <source>
        <dbReference type="ARBA" id="ARBA00023310"/>
    </source>
</evidence>
<evidence type="ECO:0000256" key="9">
    <source>
        <dbReference type="ARBA" id="ARBA00023136"/>
    </source>
</evidence>
<keyword evidence="5 13" id="KW-0812">Transmembrane</keyword>